<reference evidence="4" key="1">
    <citation type="submission" date="2013-08" db="EMBL/GenBank/DDBJ databases">
        <title>Gene expansion shapes genome architecture in the human pathogen Lichtheimia corymbifera: an evolutionary genomics analysis in the ancient terrestrial Mucorales (Mucoromycotina).</title>
        <authorList>
            <person name="Schwartze V.U."/>
            <person name="Winter S."/>
            <person name="Shelest E."/>
            <person name="Marcet-Houben M."/>
            <person name="Horn F."/>
            <person name="Wehner S."/>
            <person name="Hoffmann K."/>
            <person name="Riege K."/>
            <person name="Sammeth M."/>
            <person name="Nowrousian M."/>
            <person name="Valiante V."/>
            <person name="Linde J."/>
            <person name="Jacobsen I.D."/>
            <person name="Marz M."/>
            <person name="Brakhage A.A."/>
            <person name="Gabaldon T."/>
            <person name="Bocker S."/>
            <person name="Voigt K."/>
        </authorList>
    </citation>
    <scope>NUCLEOTIDE SEQUENCE [LARGE SCALE GENOMIC DNA]</scope>
    <source>
        <strain evidence="4">FSU 9682</strain>
    </source>
</reference>
<protein>
    <recommendedName>
        <fullName evidence="3">CCHC-type domain-containing protein</fullName>
    </recommendedName>
</protein>
<keyword evidence="1" id="KW-0863">Zinc-finger</keyword>
<dbReference type="SUPFAM" id="SSF57756">
    <property type="entry name" value="Retrovirus zinc finger-like domains"/>
    <property type="match status" value="1"/>
</dbReference>
<dbReference type="AlphaFoldDB" id="A0A068RYN9"/>
<dbReference type="EMBL" id="CBTN010000026">
    <property type="protein sequence ID" value="CDH54865.1"/>
    <property type="molecule type" value="Genomic_DNA"/>
</dbReference>
<evidence type="ECO:0000313" key="4">
    <source>
        <dbReference type="EMBL" id="CDH54865.1"/>
    </source>
</evidence>
<dbReference type="Gene3D" id="3.60.10.10">
    <property type="entry name" value="Endonuclease/exonuclease/phosphatase"/>
    <property type="match status" value="1"/>
</dbReference>
<evidence type="ECO:0000256" key="1">
    <source>
        <dbReference type="PROSITE-ProRule" id="PRU00047"/>
    </source>
</evidence>
<dbReference type="STRING" id="1263082.A0A068RYN9"/>
<dbReference type="GO" id="GO:0008270">
    <property type="term" value="F:zinc ion binding"/>
    <property type="evidence" value="ECO:0007669"/>
    <property type="project" value="UniProtKB-KW"/>
</dbReference>
<dbReference type="PROSITE" id="PS50158">
    <property type="entry name" value="ZF_CCHC"/>
    <property type="match status" value="1"/>
</dbReference>
<dbReference type="Gene3D" id="4.10.60.10">
    <property type="entry name" value="Zinc finger, CCHC-type"/>
    <property type="match status" value="1"/>
</dbReference>
<evidence type="ECO:0000256" key="2">
    <source>
        <dbReference type="SAM" id="MobiDB-lite"/>
    </source>
</evidence>
<dbReference type="Pfam" id="PF00098">
    <property type="entry name" value="zf-CCHC"/>
    <property type="match status" value="1"/>
</dbReference>
<comment type="caution">
    <text evidence="4">The sequence shown here is derived from an EMBL/GenBank/DDBJ whole genome shotgun (WGS) entry which is preliminary data.</text>
</comment>
<organism evidence="4 5">
    <name type="scientific">Lichtheimia corymbifera JMRC:FSU:9682</name>
    <dbReference type="NCBI Taxonomy" id="1263082"/>
    <lineage>
        <taxon>Eukaryota</taxon>
        <taxon>Fungi</taxon>
        <taxon>Fungi incertae sedis</taxon>
        <taxon>Mucoromycota</taxon>
        <taxon>Mucoromycotina</taxon>
        <taxon>Mucoromycetes</taxon>
        <taxon>Mucorales</taxon>
        <taxon>Lichtheimiaceae</taxon>
        <taxon>Lichtheimia</taxon>
    </lineage>
</organism>
<evidence type="ECO:0000313" key="5">
    <source>
        <dbReference type="Proteomes" id="UP000027586"/>
    </source>
</evidence>
<dbReference type="Proteomes" id="UP000027586">
    <property type="component" value="Unassembled WGS sequence"/>
</dbReference>
<feature type="domain" description="CCHC-type" evidence="3">
    <location>
        <begin position="303"/>
        <end position="318"/>
    </location>
</feature>
<accession>A0A068RYN9</accession>
<dbReference type="PANTHER" id="PTHR19446">
    <property type="entry name" value="REVERSE TRANSCRIPTASES"/>
    <property type="match status" value="1"/>
</dbReference>
<name>A0A068RYN9_9FUNG</name>
<feature type="compositionally biased region" description="Polar residues" evidence="2">
    <location>
        <begin position="415"/>
        <end position="425"/>
    </location>
</feature>
<dbReference type="SUPFAM" id="SSF56219">
    <property type="entry name" value="DNase I-like"/>
    <property type="match status" value="1"/>
</dbReference>
<evidence type="ECO:0000259" key="3">
    <source>
        <dbReference type="PROSITE" id="PS50158"/>
    </source>
</evidence>
<keyword evidence="1" id="KW-0479">Metal-binding</keyword>
<dbReference type="VEuPathDB" id="FungiDB:LCOR_06078.1"/>
<dbReference type="GO" id="GO:0003676">
    <property type="term" value="F:nucleic acid binding"/>
    <property type="evidence" value="ECO:0007669"/>
    <property type="project" value="InterPro"/>
</dbReference>
<dbReference type="SMART" id="SM00343">
    <property type="entry name" value="ZnF_C2HC"/>
    <property type="match status" value="2"/>
</dbReference>
<feature type="region of interest" description="Disordered" evidence="2">
    <location>
        <begin position="367"/>
        <end position="429"/>
    </location>
</feature>
<keyword evidence="5" id="KW-1185">Reference proteome</keyword>
<sequence length="1164" mass="131760">MTNSDSMNWSQVAAKAAGMKVVTATTTSRDSATMSMDILFEAPEFSKQLLARKAAAIIRQALSPHSVLFSFPLMLFDHRTDAYKEIQHQIGPFASVRPLSNYDIRARKDLLIAVKFIDEAHTKAAIESGIIVNDVVYKASPTSMGAENPLLHPSWINPLSLYDVRTRRDFLIEAKFAEAAQTDAAINRGITINDVVYQASPSFVGAENPLIRVHLNLMQMGSSSTIKQGLLDSLRYYGKVYQIRRILENGYFEGKLTITIDPSEGYVDAQGKLRDAQPLQRMLYLETWDTFAPASFKGAAPVCFYCRQAGHIRKACPELAKRVCFECRESGHTRKFCKATITDAKAIALYEQESANREQRVVEAVVESQPDLATPSLRTTSDKHNDNIDQDQTKLVTGDDIDKTSGAARQDSEEILQTDTGSSNMDVDKPERKTLEDVDPEFGINSSKWAPYDVTGKRSILKNKQPSMGLSGSQNFDLDLDPVVPPPYNTDIAQHSPTTQRSFIYDLRTSHDIDILCLQETATNFSHPHITEEQVHSFTSFMFPNRSSIITKHAAIVCLRQDLTLTNVIVSLDERIIVASILDQQQHLVCNIINTYIPASRTARPDFLRSFLSLPFVQEIDVGPWFLLGDFNLHLHNPTVTGSPAIQPWYDWIRTHFDNCMPAGLPTFQRGGSRSTIDYIFGHHSMMSRVTNANQHFLPTSWTDHSLLTIDLLPVRQHIGRGSWRFNPSMLYDEPFITLLDHTMDSFFDTIDTTPDITPQEQWESLKRLLLKYTAQRRSRGSTSHRRTRIAKLQSERQQLLVNAANTDLATIEQEIDTLIQHDTRQTMLRSATRWHEQGERNNKYFFRVIKARQTQQTITALQCSQNGAILTDIRDIIQETRSYYSKLYTPDEIDETAMQSLLHNIPQSARLSPSDAAELTALPHMADIVDLVEHSPLGKSPGLDGLPFEVYKHLIPRSPCFRHLLLLVIRQAFEGIFPASWCHTRMVLLFKKGDPELLRNWRPLSLINTDAKLFTKLLANRLNQVLPKLISPYQTGFMPHRLISDNGWINQVVMHNHRKAQPHDPAVAVFLDQEKAYDRVHPGYLRGVLSHFGFPDSIVVDTAQSSYVGSHSCHLILLSSHVCHTNILPRMNLILYGCQVHWHTHVRKIMGISRIPSSLIIMV</sequence>
<dbReference type="InterPro" id="IPR001878">
    <property type="entry name" value="Znf_CCHC"/>
</dbReference>
<dbReference type="InterPro" id="IPR000477">
    <property type="entry name" value="RT_dom"/>
</dbReference>
<dbReference type="CDD" id="cd01650">
    <property type="entry name" value="RT_nLTR_like"/>
    <property type="match status" value="1"/>
</dbReference>
<dbReference type="OrthoDB" id="2282763at2759"/>
<keyword evidence="1" id="KW-0862">Zinc</keyword>
<dbReference type="InterPro" id="IPR036875">
    <property type="entry name" value="Znf_CCHC_sf"/>
</dbReference>
<dbReference type="InterPro" id="IPR036691">
    <property type="entry name" value="Endo/exonu/phosph_ase_sf"/>
</dbReference>
<dbReference type="Pfam" id="PF00078">
    <property type="entry name" value="RVT_1"/>
    <property type="match status" value="1"/>
</dbReference>
<proteinExistence type="predicted"/>
<gene>
    <name evidence="4" type="ORF">LCOR_06078.1</name>
</gene>